<reference evidence="1" key="1">
    <citation type="journal article" date="2014" name="Front. Microbiol.">
        <title>High frequency of phylogenetically diverse reductive dehalogenase-homologous genes in deep subseafloor sedimentary metagenomes.</title>
        <authorList>
            <person name="Kawai M."/>
            <person name="Futagami T."/>
            <person name="Toyoda A."/>
            <person name="Takaki Y."/>
            <person name="Nishi S."/>
            <person name="Hori S."/>
            <person name="Arai W."/>
            <person name="Tsubouchi T."/>
            <person name="Morono Y."/>
            <person name="Uchiyama I."/>
            <person name="Ito T."/>
            <person name="Fujiyama A."/>
            <person name="Inagaki F."/>
            <person name="Takami H."/>
        </authorList>
    </citation>
    <scope>NUCLEOTIDE SEQUENCE</scope>
    <source>
        <strain evidence="1">Expedition CK06-06</strain>
    </source>
</reference>
<comment type="caution">
    <text evidence="1">The sequence shown here is derived from an EMBL/GenBank/DDBJ whole genome shotgun (WGS) entry which is preliminary data.</text>
</comment>
<evidence type="ECO:0000313" key="1">
    <source>
        <dbReference type="EMBL" id="GAI09747.1"/>
    </source>
</evidence>
<protein>
    <submittedName>
        <fullName evidence="1">Uncharacterized protein</fullName>
    </submittedName>
</protein>
<feature type="non-terminal residue" evidence="1">
    <location>
        <position position="1"/>
    </location>
</feature>
<organism evidence="1">
    <name type="scientific">marine sediment metagenome</name>
    <dbReference type="NCBI Taxonomy" id="412755"/>
    <lineage>
        <taxon>unclassified sequences</taxon>
        <taxon>metagenomes</taxon>
        <taxon>ecological metagenomes</taxon>
    </lineage>
</organism>
<proteinExistence type="predicted"/>
<accession>X1KRP0</accession>
<sequence length="251" mass="28087">GESKVAIVTMSNPTIKSFDYSAELYMGTDLALMISDAFRLEAEESKDISLPVTMPNTPGTYPVHIGVFSGGESIGLYKAIEDVVIVTPVISIRVTRAYLREDSPSVSEAYSGWLSMTPGSELNLGLFGRYIQAGALVVNRSSIPVVLDFEAWNHHWIPEEERINGSYTDVPLVLPQFKPQRFSPAPTGMPYSSYQYEADKFCPPGTTLNPGETGFVYTELYREGSRWNYINLKIYANEQEIGTVRLYYGWY</sequence>
<name>X1KRP0_9ZZZZ</name>
<dbReference type="EMBL" id="BARV01004989">
    <property type="protein sequence ID" value="GAI09747.1"/>
    <property type="molecule type" value="Genomic_DNA"/>
</dbReference>
<dbReference type="AlphaFoldDB" id="X1KRP0"/>
<gene>
    <name evidence="1" type="ORF">S06H3_10658</name>
</gene>